<dbReference type="EC" id="2.7.7.65" evidence="1"/>
<dbReference type="RefSeq" id="WP_239362580.1">
    <property type="nucleotide sequence ID" value="NZ_JAKREW010000003.1"/>
</dbReference>
<feature type="transmembrane region" description="Helical" evidence="4">
    <location>
        <begin position="49"/>
        <end position="72"/>
    </location>
</feature>
<gene>
    <name evidence="7" type="ORF">L4923_05210</name>
</gene>
<dbReference type="PROSITE" id="PS50887">
    <property type="entry name" value="GGDEF"/>
    <property type="match status" value="1"/>
</dbReference>
<dbReference type="SMART" id="SM00267">
    <property type="entry name" value="GGDEF"/>
    <property type="match status" value="1"/>
</dbReference>
<dbReference type="Pfam" id="PF00990">
    <property type="entry name" value="GGDEF"/>
    <property type="match status" value="1"/>
</dbReference>
<evidence type="ECO:0000256" key="1">
    <source>
        <dbReference type="ARBA" id="ARBA00012528"/>
    </source>
</evidence>
<dbReference type="InterPro" id="IPR029787">
    <property type="entry name" value="Nucleotide_cyclase"/>
</dbReference>
<keyword evidence="8" id="KW-1185">Reference proteome</keyword>
<reference evidence="7 8" key="1">
    <citation type="submission" date="2022-02" db="EMBL/GenBank/DDBJ databases">
        <title>Draft genome sequence of Mezorhizobium retamae strain IRAMC:0171 isolated from Retama raetam nodules.</title>
        <authorList>
            <person name="Bengaied R."/>
            <person name="Sbissi I."/>
            <person name="Huber K."/>
            <person name="Ghodbane F."/>
            <person name="Nouioui I."/>
            <person name="Tarhouni M."/>
            <person name="Gtari M."/>
        </authorList>
    </citation>
    <scope>NUCLEOTIDE SEQUENCE [LARGE SCALE GENOMIC DNA]</scope>
    <source>
        <strain evidence="7 8">IRAMC:0171</strain>
    </source>
</reference>
<evidence type="ECO:0000256" key="3">
    <source>
        <dbReference type="SAM" id="MobiDB-lite"/>
    </source>
</evidence>
<evidence type="ECO:0000259" key="6">
    <source>
        <dbReference type="PROSITE" id="PS50887"/>
    </source>
</evidence>
<dbReference type="PROSITE" id="PS50885">
    <property type="entry name" value="HAMP"/>
    <property type="match status" value="1"/>
</dbReference>
<keyword evidence="4" id="KW-0472">Membrane</keyword>
<dbReference type="NCBIfam" id="TIGR00254">
    <property type="entry name" value="GGDEF"/>
    <property type="match status" value="1"/>
</dbReference>
<dbReference type="PANTHER" id="PTHR45138">
    <property type="entry name" value="REGULATORY COMPONENTS OF SENSORY TRANSDUCTION SYSTEM"/>
    <property type="match status" value="1"/>
</dbReference>
<dbReference type="SUPFAM" id="SSF55073">
    <property type="entry name" value="Nucleotide cyclase"/>
    <property type="match status" value="1"/>
</dbReference>
<protein>
    <recommendedName>
        <fullName evidence="1">diguanylate cyclase</fullName>
        <ecNumber evidence="1">2.7.7.65</ecNumber>
    </recommendedName>
</protein>
<evidence type="ECO:0000259" key="5">
    <source>
        <dbReference type="PROSITE" id="PS50885"/>
    </source>
</evidence>
<feature type="region of interest" description="Disordered" evidence="3">
    <location>
        <begin position="1"/>
        <end position="22"/>
    </location>
</feature>
<evidence type="ECO:0000256" key="2">
    <source>
        <dbReference type="ARBA" id="ARBA00034247"/>
    </source>
</evidence>
<organism evidence="7 8">
    <name type="scientific">Mesorhizobium retamae</name>
    <dbReference type="NCBI Taxonomy" id="2912854"/>
    <lineage>
        <taxon>Bacteria</taxon>
        <taxon>Pseudomonadati</taxon>
        <taxon>Pseudomonadota</taxon>
        <taxon>Alphaproteobacteria</taxon>
        <taxon>Hyphomicrobiales</taxon>
        <taxon>Phyllobacteriaceae</taxon>
        <taxon>Mesorhizobium</taxon>
    </lineage>
</organism>
<comment type="catalytic activity">
    <reaction evidence="2">
        <text>2 GTP = 3',3'-c-di-GMP + 2 diphosphate</text>
        <dbReference type="Rhea" id="RHEA:24898"/>
        <dbReference type="ChEBI" id="CHEBI:33019"/>
        <dbReference type="ChEBI" id="CHEBI:37565"/>
        <dbReference type="ChEBI" id="CHEBI:58805"/>
        <dbReference type="EC" id="2.7.7.65"/>
    </reaction>
</comment>
<dbReference type="Gene3D" id="3.30.70.270">
    <property type="match status" value="1"/>
</dbReference>
<dbReference type="EMBL" id="JAKREW010000003">
    <property type="protein sequence ID" value="MCG7504415.1"/>
    <property type="molecule type" value="Genomic_DNA"/>
</dbReference>
<dbReference type="InterPro" id="IPR050469">
    <property type="entry name" value="Diguanylate_Cyclase"/>
</dbReference>
<keyword evidence="4" id="KW-1133">Transmembrane helix</keyword>
<dbReference type="InterPro" id="IPR000160">
    <property type="entry name" value="GGDEF_dom"/>
</dbReference>
<proteinExistence type="predicted"/>
<keyword evidence="4" id="KW-0812">Transmembrane</keyword>
<dbReference type="PANTHER" id="PTHR45138:SF9">
    <property type="entry name" value="DIGUANYLATE CYCLASE DGCM-RELATED"/>
    <property type="match status" value="1"/>
</dbReference>
<dbReference type="InterPro" id="IPR003660">
    <property type="entry name" value="HAMP_dom"/>
</dbReference>
<feature type="transmembrane region" description="Helical" evidence="4">
    <location>
        <begin position="359"/>
        <end position="381"/>
    </location>
</feature>
<name>A0ABS9QAL1_9HYPH</name>
<evidence type="ECO:0000313" key="8">
    <source>
        <dbReference type="Proteomes" id="UP001201701"/>
    </source>
</evidence>
<dbReference type="CDD" id="cd01949">
    <property type="entry name" value="GGDEF"/>
    <property type="match status" value="1"/>
</dbReference>
<sequence>MTSTVSQHAQTTTSATAATAFGSSRKRAESAWSPWPRLSKRDQSLYPKLSFSIGLAILCAAVLAAMILSRAWNDFVEARQNHYDIQYFRQILDTANFISAERGPANDAMSDPSETALKRLAEFRARSDAALVSLSAPPEVPILLHDHPIPRDLIEAVTENLALARTKVDHAATVQGGEAKLRAMQAAIEAMFGVSDRFRAVTTWRANELIGHDSGLSEPVLVGQMLADLREYGGRIASEVIAPLASRQRIPLENIIDARRDQGRIHQIWDMLRGQTALNVMPDLARNQAAIDTLFFGAGMNMVDTLIKQGKDSSSYSITAVELTRAFVPTMKSIEDYRTAFLDKTVSRVAAERDGALKLLAIVSLATTIVLAVLIGVLLSVRRDVFRPLLQAREEVIGLAEDRPLAERLASGGAGEMTRLFDAIDVLQDRMRERASLTSELRQQAETDGLTGALNRRTLDYIAQNGSDGSPKDDALALIMIDLDHFKSINDTHGHLAGDRVLVETAKLLKREAPIDCVVARFGGEEFALLFPCSDINQAGRLAESIRAKLENHRFTVSEGRQITVTASFGVACGQRGPSSWRHLVERADKALYRAKADGRNRVSMAPISVARRMGGEGDQRLRA</sequence>
<accession>A0ABS9QAL1</accession>
<comment type="caution">
    <text evidence="7">The sequence shown here is derived from an EMBL/GenBank/DDBJ whole genome shotgun (WGS) entry which is preliminary data.</text>
</comment>
<feature type="domain" description="HAMP" evidence="5">
    <location>
        <begin position="383"/>
        <end position="436"/>
    </location>
</feature>
<feature type="domain" description="GGDEF" evidence="6">
    <location>
        <begin position="474"/>
        <end position="608"/>
    </location>
</feature>
<dbReference type="InterPro" id="IPR043128">
    <property type="entry name" value="Rev_trsase/Diguanyl_cyclase"/>
</dbReference>
<evidence type="ECO:0000313" key="7">
    <source>
        <dbReference type="EMBL" id="MCG7504415.1"/>
    </source>
</evidence>
<evidence type="ECO:0000256" key="4">
    <source>
        <dbReference type="SAM" id="Phobius"/>
    </source>
</evidence>
<dbReference type="Proteomes" id="UP001201701">
    <property type="component" value="Unassembled WGS sequence"/>
</dbReference>